<gene>
    <name evidence="9" type="ORF">ABMA28_010399</name>
</gene>
<dbReference type="AlphaFoldDB" id="A0ABD0SBA3"/>
<dbReference type="Proteomes" id="UP001549921">
    <property type="component" value="Unassembled WGS sequence"/>
</dbReference>
<feature type="compositionally biased region" description="Acidic residues" evidence="7">
    <location>
        <begin position="533"/>
        <end position="547"/>
    </location>
</feature>
<name>A0ABD0SBA3_LOXSC</name>
<accession>A0ABD0SBA3</accession>
<dbReference type="GO" id="GO:0031297">
    <property type="term" value="P:replication fork processing"/>
    <property type="evidence" value="ECO:0007669"/>
    <property type="project" value="UniProtKB-UniRule"/>
</dbReference>
<feature type="compositionally biased region" description="Acidic residues" evidence="7">
    <location>
        <begin position="38"/>
        <end position="48"/>
    </location>
</feature>
<comment type="function">
    <text evidence="6">Plays an important role in the control of DNA replication and the maintenance of replication fork stability.</text>
</comment>
<dbReference type="GO" id="GO:0006974">
    <property type="term" value="P:DNA damage response"/>
    <property type="evidence" value="ECO:0007669"/>
    <property type="project" value="UniProtKB-KW"/>
</dbReference>
<feature type="domain" description="Chromosome segregation in meiosis protein 3" evidence="8">
    <location>
        <begin position="72"/>
        <end position="152"/>
    </location>
</feature>
<evidence type="ECO:0000256" key="4">
    <source>
        <dbReference type="ARBA" id="ARBA00023242"/>
    </source>
</evidence>
<feature type="region of interest" description="Disordered" evidence="7">
    <location>
        <begin position="376"/>
        <end position="408"/>
    </location>
</feature>
<feature type="compositionally biased region" description="Polar residues" evidence="7">
    <location>
        <begin position="429"/>
        <end position="451"/>
    </location>
</feature>
<dbReference type="GO" id="GO:0000076">
    <property type="term" value="P:DNA replication checkpoint signaling"/>
    <property type="evidence" value="ECO:0007669"/>
    <property type="project" value="UniProtKB-UniRule"/>
</dbReference>
<dbReference type="Pfam" id="PF07962">
    <property type="entry name" value="Swi3"/>
    <property type="match status" value="1"/>
</dbReference>
<feature type="region of interest" description="Disordered" evidence="7">
    <location>
        <begin position="429"/>
        <end position="462"/>
    </location>
</feature>
<evidence type="ECO:0000256" key="5">
    <source>
        <dbReference type="ARBA" id="ARBA00023306"/>
    </source>
</evidence>
<feature type="region of interest" description="Disordered" evidence="7">
    <location>
        <begin position="196"/>
        <end position="230"/>
    </location>
</feature>
<evidence type="ECO:0000256" key="6">
    <source>
        <dbReference type="RuleBase" id="RU366049"/>
    </source>
</evidence>
<evidence type="ECO:0000313" key="10">
    <source>
        <dbReference type="Proteomes" id="UP001549921"/>
    </source>
</evidence>
<keyword evidence="4 6" id="KW-0539">Nucleus</keyword>
<feature type="region of interest" description="Disordered" evidence="7">
    <location>
        <begin position="19"/>
        <end position="59"/>
    </location>
</feature>
<evidence type="ECO:0000259" key="8">
    <source>
        <dbReference type="Pfam" id="PF07962"/>
    </source>
</evidence>
<protein>
    <recommendedName>
        <fullName evidence="6">TIMELESS-interacting protein</fullName>
    </recommendedName>
</protein>
<dbReference type="PANTHER" id="PTHR13220">
    <property type="entry name" value="TIMELESS INTERACTING-RELATED"/>
    <property type="match status" value="1"/>
</dbReference>
<comment type="subcellular location">
    <subcellularLocation>
        <location evidence="1 6">Nucleus</location>
    </subcellularLocation>
</comment>
<comment type="caution">
    <text evidence="9">The sequence shown here is derived from an EMBL/GenBank/DDBJ whole genome shotgun (WGS) entry which is preliminary data.</text>
</comment>
<dbReference type="EMBL" id="JBEDNZ010000025">
    <property type="protein sequence ID" value="KAL0811142.1"/>
    <property type="molecule type" value="Genomic_DNA"/>
</dbReference>
<evidence type="ECO:0000256" key="2">
    <source>
        <dbReference type="ARBA" id="ARBA00006075"/>
    </source>
</evidence>
<comment type="similarity">
    <text evidence="2 6">Belongs to the CSM3 family.</text>
</comment>
<evidence type="ECO:0000256" key="1">
    <source>
        <dbReference type="ARBA" id="ARBA00004123"/>
    </source>
</evidence>
<evidence type="ECO:0000313" key="9">
    <source>
        <dbReference type="EMBL" id="KAL0811142.1"/>
    </source>
</evidence>
<keyword evidence="5 6" id="KW-0131">Cell cycle</keyword>
<reference evidence="9 10" key="1">
    <citation type="submission" date="2024-06" db="EMBL/GenBank/DDBJ databases">
        <title>A chromosome-level genome assembly of beet webworm, Loxostege sticticalis.</title>
        <authorList>
            <person name="Zhang Y."/>
        </authorList>
    </citation>
    <scope>NUCLEOTIDE SEQUENCE [LARGE SCALE GENOMIC DNA]</scope>
    <source>
        <strain evidence="9">AQ028</strain>
        <tissue evidence="9">Male pupae</tissue>
    </source>
</reference>
<evidence type="ECO:0000256" key="3">
    <source>
        <dbReference type="ARBA" id="ARBA00022763"/>
    </source>
</evidence>
<evidence type="ECO:0000256" key="7">
    <source>
        <dbReference type="SAM" id="MobiDB-lite"/>
    </source>
</evidence>
<dbReference type="GO" id="GO:0005634">
    <property type="term" value="C:nucleus"/>
    <property type="evidence" value="ECO:0007669"/>
    <property type="project" value="UniProtKB-SubCell"/>
</dbReference>
<feature type="compositionally biased region" description="Polar residues" evidence="7">
    <location>
        <begin position="509"/>
        <end position="526"/>
    </location>
</feature>
<sequence>MSLLEDVFLEDEAGEAQELERVIVGDEYDEQPLYPNSDDNEEKDDEAEEDKRRVDPTQAKTKRVIKNPRFLLNPARLTGPRGIQVIPDHFKDFKFKGKGHEKEDLDMVLKKLEHWAYRLYPKFGFHDCLKKIEMLGKKRAVMIHLQKIRSDQFMSEEAVVQRDSSDDEAEAPVPVQEEDEFDKLLQQQIELARATPAPGSVKKAFSTPSVDRSLMMPKATSSPSISDEQRERMLRNRRLAEERRLAKLRNDNSVAEIDNNVKVTTNPEVTESVINEVVARKHNRSNVISSDEDEPIVNKSIAVDVHGKDDDEINDVQFNAKNETAKLNNFEGLAEPDKPKVTNEDVARKRSKFNVIDSSDEDEPVNRVMTVDDEIGDELNDKNANSSDVARKNRSNVIDSSDDDEPTVNRSITVDVHDKVDESHVAIKDTNQGNDATKNEIINTENSSDSITENRKENTNTIQNSDEYDILDIENTQKPSEIMSNDNNSDLRVCASTLTEDKNELVELSETNESSQVESQNVNKSTESNKEDVDIDEVMDVDFSDDF</sequence>
<organism evidence="9 10">
    <name type="scientific">Loxostege sticticalis</name>
    <name type="common">Beet webworm moth</name>
    <dbReference type="NCBI Taxonomy" id="481309"/>
    <lineage>
        <taxon>Eukaryota</taxon>
        <taxon>Metazoa</taxon>
        <taxon>Ecdysozoa</taxon>
        <taxon>Arthropoda</taxon>
        <taxon>Hexapoda</taxon>
        <taxon>Insecta</taxon>
        <taxon>Pterygota</taxon>
        <taxon>Neoptera</taxon>
        <taxon>Endopterygota</taxon>
        <taxon>Lepidoptera</taxon>
        <taxon>Glossata</taxon>
        <taxon>Ditrysia</taxon>
        <taxon>Pyraloidea</taxon>
        <taxon>Crambidae</taxon>
        <taxon>Pyraustinae</taxon>
        <taxon>Loxostege</taxon>
    </lineage>
</organism>
<dbReference type="InterPro" id="IPR012923">
    <property type="entry name" value="Csm3"/>
</dbReference>
<dbReference type="InterPro" id="IPR040038">
    <property type="entry name" value="TIPIN/Csm3/Swi3"/>
</dbReference>
<dbReference type="PANTHER" id="PTHR13220:SF11">
    <property type="entry name" value="TIMELESS-INTERACTING PROTEIN"/>
    <property type="match status" value="1"/>
</dbReference>
<keyword evidence="3 6" id="KW-0227">DNA damage</keyword>
<feature type="region of interest" description="Disordered" evidence="7">
    <location>
        <begin position="507"/>
        <end position="547"/>
    </location>
</feature>
<proteinExistence type="inferred from homology"/>